<keyword evidence="3" id="KW-1185">Reference proteome</keyword>
<evidence type="ECO:0000256" key="1">
    <source>
        <dbReference type="SAM" id="Phobius"/>
    </source>
</evidence>
<dbReference type="AlphaFoldDB" id="A0A518B6R3"/>
<keyword evidence="1" id="KW-0472">Membrane</keyword>
<keyword evidence="1" id="KW-1133">Transmembrane helix</keyword>
<feature type="transmembrane region" description="Helical" evidence="1">
    <location>
        <begin position="36"/>
        <end position="57"/>
    </location>
</feature>
<dbReference type="Gene3D" id="2.60.40.10">
    <property type="entry name" value="Immunoglobulins"/>
    <property type="match status" value="1"/>
</dbReference>
<sequence>MIHRLVTACRFRLGGATGCSLASDRELGGSRPTLRLVTLSLLIAMVPSLAYAGGIVFERTASDLGKRRASGTIEETFAFRITGNQPVQIVDLVPSCGCVVPTLERRTYQPGETGEIRFGIHTTSQKSGPKDYKLGIAVRDPAPRTHVLTVSVELFSEITIEPSNLLIYLRGKQPLRQAIRIRDHRPEVLRVTDVVSSSPRITTKKDRGSSGTNVRQVNVTIDAAAFAIGRHEERIEIRTDDPDYPLIDVPVTVVRMPRVSAFPDKIWLYAHSKDHAKRQVLLRDERGEPVRIVHVESSIPGAQLDWSKEKAPLPSVMVGLDPNMINVDAEPQVSITVAEPIEATIVVPVGFR</sequence>
<dbReference type="Proteomes" id="UP000317093">
    <property type="component" value="Chromosome"/>
</dbReference>
<dbReference type="PANTHER" id="PTHR37833">
    <property type="entry name" value="LIPOPROTEIN-RELATED"/>
    <property type="match status" value="1"/>
</dbReference>
<dbReference type="KEGG" id="knv:Pan216_35320"/>
<dbReference type="Pfam" id="PF07610">
    <property type="entry name" value="DUF1573"/>
    <property type="match status" value="1"/>
</dbReference>
<keyword evidence="1" id="KW-0812">Transmembrane</keyword>
<dbReference type="OrthoDB" id="215501at2"/>
<proteinExistence type="predicted"/>
<gene>
    <name evidence="2" type="ORF">Pan216_35320</name>
</gene>
<organism evidence="2 3">
    <name type="scientific">Kolteria novifilia</name>
    <dbReference type="NCBI Taxonomy" id="2527975"/>
    <lineage>
        <taxon>Bacteria</taxon>
        <taxon>Pseudomonadati</taxon>
        <taxon>Planctomycetota</taxon>
        <taxon>Planctomycetia</taxon>
        <taxon>Kolteriales</taxon>
        <taxon>Kolteriaceae</taxon>
        <taxon>Kolteria</taxon>
    </lineage>
</organism>
<evidence type="ECO:0000313" key="3">
    <source>
        <dbReference type="Proteomes" id="UP000317093"/>
    </source>
</evidence>
<protein>
    <recommendedName>
        <fullName evidence="4">DUF1573 domain-containing protein</fullName>
    </recommendedName>
</protein>
<evidence type="ECO:0008006" key="4">
    <source>
        <dbReference type="Google" id="ProtNLM"/>
    </source>
</evidence>
<name>A0A518B6R3_9BACT</name>
<dbReference type="InterPro" id="IPR011467">
    <property type="entry name" value="DUF1573"/>
</dbReference>
<dbReference type="InterPro" id="IPR013783">
    <property type="entry name" value="Ig-like_fold"/>
</dbReference>
<evidence type="ECO:0000313" key="2">
    <source>
        <dbReference type="EMBL" id="QDU62665.1"/>
    </source>
</evidence>
<dbReference type="PANTHER" id="PTHR37833:SF1">
    <property type="entry name" value="SIGNAL PEPTIDE PROTEIN"/>
    <property type="match status" value="1"/>
</dbReference>
<accession>A0A518B6R3</accession>
<reference evidence="2 3" key="1">
    <citation type="submission" date="2019-02" db="EMBL/GenBank/DDBJ databases">
        <title>Deep-cultivation of Planctomycetes and their phenomic and genomic characterization uncovers novel biology.</title>
        <authorList>
            <person name="Wiegand S."/>
            <person name="Jogler M."/>
            <person name="Boedeker C."/>
            <person name="Pinto D."/>
            <person name="Vollmers J."/>
            <person name="Rivas-Marin E."/>
            <person name="Kohn T."/>
            <person name="Peeters S.H."/>
            <person name="Heuer A."/>
            <person name="Rast P."/>
            <person name="Oberbeckmann S."/>
            <person name="Bunk B."/>
            <person name="Jeske O."/>
            <person name="Meyerdierks A."/>
            <person name="Storesund J.E."/>
            <person name="Kallscheuer N."/>
            <person name="Luecker S."/>
            <person name="Lage O.M."/>
            <person name="Pohl T."/>
            <person name="Merkel B.J."/>
            <person name="Hornburger P."/>
            <person name="Mueller R.-W."/>
            <person name="Bruemmer F."/>
            <person name="Labrenz M."/>
            <person name="Spormann A.M."/>
            <person name="Op den Camp H."/>
            <person name="Overmann J."/>
            <person name="Amann R."/>
            <person name="Jetten M.S.M."/>
            <person name="Mascher T."/>
            <person name="Medema M.H."/>
            <person name="Devos D.P."/>
            <person name="Kaster A.-K."/>
            <person name="Ovreas L."/>
            <person name="Rohde M."/>
            <person name="Galperin M.Y."/>
            <person name="Jogler C."/>
        </authorList>
    </citation>
    <scope>NUCLEOTIDE SEQUENCE [LARGE SCALE GENOMIC DNA]</scope>
    <source>
        <strain evidence="2 3">Pan216</strain>
    </source>
</reference>
<dbReference type="EMBL" id="CP036279">
    <property type="protein sequence ID" value="QDU62665.1"/>
    <property type="molecule type" value="Genomic_DNA"/>
</dbReference>